<keyword evidence="1" id="KW-0963">Cytoplasm</keyword>
<organism evidence="4">
    <name type="scientific">hydrothermal vent metagenome</name>
    <dbReference type="NCBI Taxonomy" id="652676"/>
    <lineage>
        <taxon>unclassified sequences</taxon>
        <taxon>metagenomes</taxon>
        <taxon>ecological metagenomes</taxon>
    </lineage>
</organism>
<dbReference type="GO" id="GO:0005829">
    <property type="term" value="C:cytosol"/>
    <property type="evidence" value="ECO:0007669"/>
    <property type="project" value="TreeGrafter"/>
</dbReference>
<sequence>MSISLENMLNSEGINLSDEIISTLEDFSYLLHEWNQIHNLTGAKSISAIYDNILDSLYPLTFIKKPNTLLDVGTGAGFPGIVLAIALPSVEVVLSEPLKKRVSFLKYAAIDLGLKNVKVEAKRVEKVEHEAFGLITSRAVTNTKLLLELTQNISDENTEYLFYKGSRVFDELEDVQHQLNYDIVQKNQRNYLYISPTQKK</sequence>
<dbReference type="PIRSF" id="PIRSF003078">
    <property type="entry name" value="GidB"/>
    <property type="match status" value="1"/>
</dbReference>
<gene>
    <name evidence="4" type="ORF">MNB_SV-5-221</name>
</gene>
<accession>A0A1W1EEM0</accession>
<keyword evidence="4" id="KW-0489">Methyltransferase</keyword>
<dbReference type="PANTHER" id="PTHR31760">
    <property type="entry name" value="S-ADENOSYL-L-METHIONINE-DEPENDENT METHYLTRANSFERASES SUPERFAMILY PROTEIN"/>
    <property type="match status" value="1"/>
</dbReference>
<dbReference type="EMBL" id="FPKX01000052">
    <property type="protein sequence ID" value="SFZ98495.1"/>
    <property type="molecule type" value="Genomic_DNA"/>
</dbReference>
<evidence type="ECO:0000313" key="4">
    <source>
        <dbReference type="EMBL" id="SFZ98495.1"/>
    </source>
</evidence>
<dbReference type="NCBIfam" id="TIGR00138">
    <property type="entry name" value="rsmG_gidB"/>
    <property type="match status" value="1"/>
</dbReference>
<dbReference type="AlphaFoldDB" id="A0A1W1EEM0"/>
<dbReference type="GO" id="GO:0070043">
    <property type="term" value="F:rRNA (guanine-N7-)-methyltransferase activity"/>
    <property type="evidence" value="ECO:0007669"/>
    <property type="project" value="TreeGrafter"/>
</dbReference>
<dbReference type="Gene3D" id="3.40.50.150">
    <property type="entry name" value="Vaccinia Virus protein VP39"/>
    <property type="match status" value="1"/>
</dbReference>
<dbReference type="SUPFAM" id="SSF53335">
    <property type="entry name" value="S-adenosyl-L-methionine-dependent methyltransferases"/>
    <property type="match status" value="1"/>
</dbReference>
<name>A0A1W1EEM0_9ZZZZ</name>
<dbReference type="InterPro" id="IPR003682">
    <property type="entry name" value="rRNA_ssu_MeTfrase_G"/>
</dbReference>
<proteinExistence type="inferred from homology"/>
<keyword evidence="3 4" id="KW-0808">Transferase</keyword>
<evidence type="ECO:0000256" key="2">
    <source>
        <dbReference type="ARBA" id="ARBA00022552"/>
    </source>
</evidence>
<evidence type="ECO:0000256" key="3">
    <source>
        <dbReference type="ARBA" id="ARBA00022679"/>
    </source>
</evidence>
<dbReference type="PANTHER" id="PTHR31760:SF0">
    <property type="entry name" value="S-ADENOSYL-L-METHIONINE-DEPENDENT METHYLTRANSFERASES SUPERFAMILY PROTEIN"/>
    <property type="match status" value="1"/>
</dbReference>
<evidence type="ECO:0000256" key="1">
    <source>
        <dbReference type="ARBA" id="ARBA00022490"/>
    </source>
</evidence>
<dbReference type="InterPro" id="IPR029063">
    <property type="entry name" value="SAM-dependent_MTases_sf"/>
</dbReference>
<keyword evidence="2" id="KW-0698">rRNA processing</keyword>
<dbReference type="HAMAP" id="MF_00074">
    <property type="entry name" value="16SrRNA_methyltr_G"/>
    <property type="match status" value="1"/>
</dbReference>
<dbReference type="Pfam" id="PF02527">
    <property type="entry name" value="GidB"/>
    <property type="match status" value="1"/>
</dbReference>
<protein>
    <submittedName>
        <fullName evidence="4">rRNA small subunit 7-methylguanosine (M7G) methyltransferase GidB</fullName>
    </submittedName>
</protein>
<reference evidence="4" key="1">
    <citation type="submission" date="2016-10" db="EMBL/GenBank/DDBJ databases">
        <authorList>
            <person name="de Groot N.N."/>
        </authorList>
    </citation>
    <scope>NUCLEOTIDE SEQUENCE</scope>
</reference>
<dbReference type="CDD" id="cd02440">
    <property type="entry name" value="AdoMet_MTases"/>
    <property type="match status" value="1"/>
</dbReference>